<keyword evidence="1" id="KW-0862">Zinc</keyword>
<evidence type="ECO:0000256" key="2">
    <source>
        <dbReference type="SAM" id="MobiDB-lite"/>
    </source>
</evidence>
<dbReference type="OrthoDB" id="2152896at2759"/>
<name>A0A8J5UXJ2_9ASCO</name>
<feature type="compositionally biased region" description="Basic residues" evidence="2">
    <location>
        <begin position="303"/>
        <end position="316"/>
    </location>
</feature>
<dbReference type="RefSeq" id="XP_049262607.1">
    <property type="nucleotide sequence ID" value="XM_049408073.1"/>
</dbReference>
<gene>
    <name evidence="4" type="ORF">J8A68_004145</name>
</gene>
<dbReference type="EMBL" id="JAGSYN010000180">
    <property type="protein sequence ID" value="KAG7662374.1"/>
    <property type="molecule type" value="Genomic_DNA"/>
</dbReference>
<feature type="compositionally biased region" description="Polar residues" evidence="2">
    <location>
        <begin position="200"/>
        <end position="211"/>
    </location>
</feature>
<proteinExistence type="predicted"/>
<feature type="region of interest" description="Disordered" evidence="2">
    <location>
        <begin position="1"/>
        <end position="86"/>
    </location>
</feature>
<feature type="compositionally biased region" description="Polar residues" evidence="2">
    <location>
        <begin position="1"/>
        <end position="25"/>
    </location>
</feature>
<organism evidence="4 5">
    <name type="scientific">[Candida] subhashii</name>
    <dbReference type="NCBI Taxonomy" id="561895"/>
    <lineage>
        <taxon>Eukaryota</taxon>
        <taxon>Fungi</taxon>
        <taxon>Dikarya</taxon>
        <taxon>Ascomycota</taxon>
        <taxon>Saccharomycotina</taxon>
        <taxon>Pichiomycetes</taxon>
        <taxon>Debaryomycetaceae</taxon>
        <taxon>Spathaspora</taxon>
    </lineage>
</organism>
<feature type="region of interest" description="Disordered" evidence="2">
    <location>
        <begin position="161"/>
        <end position="211"/>
    </location>
</feature>
<dbReference type="Proteomes" id="UP000694255">
    <property type="component" value="Unassembled WGS sequence"/>
</dbReference>
<dbReference type="AlphaFoldDB" id="A0A8J5UXJ2"/>
<feature type="compositionally biased region" description="Basic residues" evidence="2">
    <location>
        <begin position="38"/>
        <end position="62"/>
    </location>
</feature>
<dbReference type="InterPro" id="IPR013087">
    <property type="entry name" value="Znf_C2H2_type"/>
</dbReference>
<dbReference type="PROSITE" id="PS00028">
    <property type="entry name" value="ZINC_FINGER_C2H2_1"/>
    <property type="match status" value="1"/>
</dbReference>
<reference evidence="4 5" key="1">
    <citation type="journal article" date="2021" name="DNA Res.">
        <title>Genome analysis of Candida subhashii reveals its hybrid nature and dual mitochondrial genome conformations.</title>
        <authorList>
            <person name="Mixao V."/>
            <person name="Hegedusova E."/>
            <person name="Saus E."/>
            <person name="Pryszcz L.P."/>
            <person name="Cillingova A."/>
            <person name="Nosek J."/>
            <person name="Gabaldon T."/>
        </authorList>
    </citation>
    <scope>NUCLEOTIDE SEQUENCE [LARGE SCALE GENOMIC DNA]</scope>
    <source>
        <strain evidence="4 5">CBS 10753</strain>
    </source>
</reference>
<evidence type="ECO:0000256" key="1">
    <source>
        <dbReference type="PROSITE-ProRule" id="PRU00042"/>
    </source>
</evidence>
<dbReference type="GeneID" id="73470945"/>
<sequence>MTASTHYNYNRRNSSATPYTIPTKHQQYPTHTSSSYQSHHHQHTHQHTHGHTTHVHANHHAQHPQQIQQQQQHTTTSPPLSASVPSLSREFVVRRISEGETGRLKEELRCEACGKGYKHISSLAKHLWEHTPEWNVTKKLLISKHQQVQLLEAASILVGMNEPGSKPSAPGHRRQLSTDDPRYVSNSPFSPPGSHHDLDSSSTPTPPMNEQQQSLAFKNGYNHTDEIYTHHINGDDVETKLKLDRSFSVSQYPPTGFDNHHKRQLSSSPQLNGGYFEKSKNGFMDQQQQNLMGLKSPTNNGFIKHHQRSKSNQRGHHHEDDDGDGDDSKKDESFDDGVLGRMDV</sequence>
<feature type="region of interest" description="Disordered" evidence="2">
    <location>
        <begin position="252"/>
        <end position="279"/>
    </location>
</feature>
<comment type="caution">
    <text evidence="4">The sequence shown here is derived from an EMBL/GenBank/DDBJ whole genome shotgun (WGS) entry which is preliminary data.</text>
</comment>
<dbReference type="PROSITE" id="PS50157">
    <property type="entry name" value="ZINC_FINGER_C2H2_2"/>
    <property type="match status" value="1"/>
</dbReference>
<feature type="domain" description="C2H2-type" evidence="3">
    <location>
        <begin position="108"/>
        <end position="135"/>
    </location>
</feature>
<keyword evidence="5" id="KW-1185">Reference proteome</keyword>
<feature type="compositionally biased region" description="Low complexity" evidence="2">
    <location>
        <begin position="63"/>
        <end position="86"/>
    </location>
</feature>
<evidence type="ECO:0000313" key="5">
    <source>
        <dbReference type="Proteomes" id="UP000694255"/>
    </source>
</evidence>
<evidence type="ECO:0000259" key="3">
    <source>
        <dbReference type="PROSITE" id="PS50157"/>
    </source>
</evidence>
<feature type="compositionally biased region" description="Polar residues" evidence="2">
    <location>
        <begin position="292"/>
        <end position="301"/>
    </location>
</feature>
<dbReference type="GO" id="GO:0008270">
    <property type="term" value="F:zinc ion binding"/>
    <property type="evidence" value="ECO:0007669"/>
    <property type="project" value="UniProtKB-KW"/>
</dbReference>
<keyword evidence="1" id="KW-0479">Metal-binding</keyword>
<feature type="region of interest" description="Disordered" evidence="2">
    <location>
        <begin position="292"/>
        <end position="344"/>
    </location>
</feature>
<keyword evidence="1" id="KW-0863">Zinc-finger</keyword>
<evidence type="ECO:0000313" key="4">
    <source>
        <dbReference type="EMBL" id="KAG7662374.1"/>
    </source>
</evidence>
<feature type="compositionally biased region" description="Low complexity" evidence="2">
    <location>
        <begin position="26"/>
        <end position="37"/>
    </location>
</feature>
<protein>
    <recommendedName>
        <fullName evidence="3">C2H2-type domain-containing protein</fullName>
    </recommendedName>
</protein>
<accession>A0A8J5UXJ2</accession>